<dbReference type="Pfam" id="PF00106">
    <property type="entry name" value="adh_short"/>
    <property type="match status" value="1"/>
</dbReference>
<gene>
    <name evidence="3 5 6" type="ORF">SRAE_X000049200</name>
</gene>
<evidence type="ECO:0000256" key="1">
    <source>
        <dbReference type="ARBA" id="ARBA00006484"/>
    </source>
</evidence>
<keyword evidence="4" id="KW-1185">Reference proteome</keyword>
<evidence type="ECO:0000313" key="6">
    <source>
        <dbReference type="WormBase" id="SRAE_X000049200"/>
    </source>
</evidence>
<keyword evidence="2" id="KW-0560">Oxidoreductase</keyword>
<dbReference type="EMBL" id="LN609530">
    <property type="protein sequence ID" value="CEF71165.1"/>
    <property type="molecule type" value="Genomic_DNA"/>
</dbReference>
<dbReference type="RefSeq" id="XP_024510361.1">
    <property type="nucleotide sequence ID" value="XM_024644843.1"/>
</dbReference>
<dbReference type="GeneID" id="36383545"/>
<proteinExistence type="inferred from homology"/>
<protein>
    <submittedName>
        <fullName evidence="3 5">Dehydrogenase/reductase SDR family member 12</fullName>
    </submittedName>
</protein>
<dbReference type="SUPFAM" id="SSF51735">
    <property type="entry name" value="NAD(P)-binding Rossmann-fold domains"/>
    <property type="match status" value="1"/>
</dbReference>
<dbReference type="WormBase" id="SRAE_X000049200">
    <property type="protein sequence ID" value="SRP11751"/>
    <property type="gene ID" value="WBGene00266051"/>
</dbReference>
<dbReference type="PRINTS" id="PR00080">
    <property type="entry name" value="SDRFAMILY"/>
</dbReference>
<reference evidence="3 4" key="1">
    <citation type="submission" date="2014-09" db="EMBL/GenBank/DDBJ databases">
        <authorList>
            <person name="Martin A.A."/>
        </authorList>
    </citation>
    <scope>NUCLEOTIDE SEQUENCE</scope>
    <source>
        <strain evidence="4">ED321</strain>
        <strain evidence="3">ED321 Heterogonic</strain>
    </source>
</reference>
<dbReference type="PANTHER" id="PTHR24320">
    <property type="entry name" value="RETINOL DEHYDROGENASE"/>
    <property type="match status" value="1"/>
</dbReference>
<comment type="similarity">
    <text evidence="1">Belongs to the short-chain dehydrogenases/reductases (SDR) family.</text>
</comment>
<name>A0A090LMV2_STRRB</name>
<dbReference type="AlphaFoldDB" id="A0A090LMV2"/>
<dbReference type="Proteomes" id="UP000035682">
    <property type="component" value="Unplaced"/>
</dbReference>
<dbReference type="GO" id="GO:0016491">
    <property type="term" value="F:oxidoreductase activity"/>
    <property type="evidence" value="ECO:0007669"/>
    <property type="project" value="UniProtKB-KW"/>
</dbReference>
<dbReference type="PRINTS" id="PR00081">
    <property type="entry name" value="GDHRDH"/>
</dbReference>
<dbReference type="PANTHER" id="PTHR24320:SF148">
    <property type="entry name" value="NAD(P)-BINDING ROSSMANN-FOLD SUPERFAMILY PROTEIN"/>
    <property type="match status" value="1"/>
</dbReference>
<dbReference type="STRING" id="34506.A0A090LMV2"/>
<organism evidence="3">
    <name type="scientific">Strongyloides ratti</name>
    <name type="common">Parasitic roundworm</name>
    <dbReference type="NCBI Taxonomy" id="34506"/>
    <lineage>
        <taxon>Eukaryota</taxon>
        <taxon>Metazoa</taxon>
        <taxon>Ecdysozoa</taxon>
        <taxon>Nematoda</taxon>
        <taxon>Chromadorea</taxon>
        <taxon>Rhabditida</taxon>
        <taxon>Tylenchina</taxon>
        <taxon>Panagrolaimomorpha</taxon>
        <taxon>Strongyloidoidea</taxon>
        <taxon>Strongyloididae</taxon>
        <taxon>Strongyloides</taxon>
    </lineage>
</organism>
<dbReference type="Gene3D" id="3.40.50.720">
    <property type="entry name" value="NAD(P)-binding Rossmann-like Domain"/>
    <property type="match status" value="1"/>
</dbReference>
<accession>A0A090LMV2</accession>
<evidence type="ECO:0000313" key="3">
    <source>
        <dbReference type="EMBL" id="CEF71165.1"/>
    </source>
</evidence>
<evidence type="ECO:0000313" key="5">
    <source>
        <dbReference type="WBParaSite" id="SRAE_X000049200.1"/>
    </source>
</evidence>
<dbReference type="InterPro" id="IPR036291">
    <property type="entry name" value="NAD(P)-bd_dom_sf"/>
</dbReference>
<evidence type="ECO:0000256" key="2">
    <source>
        <dbReference type="ARBA" id="ARBA00023002"/>
    </source>
</evidence>
<reference evidence="5" key="2">
    <citation type="submission" date="2020-12" db="UniProtKB">
        <authorList>
            <consortium name="WormBaseParasite"/>
        </authorList>
    </citation>
    <scope>IDENTIFICATION</scope>
</reference>
<evidence type="ECO:0000313" key="4">
    <source>
        <dbReference type="Proteomes" id="UP000035682"/>
    </source>
</evidence>
<dbReference type="OrthoDB" id="191139at2759"/>
<sequence length="1063" mass="123942">MTIDRNAYNYFKTEIPQLPLDMKFDLGGKVVVITGASSGIGLAFSEMLYSRNATVIMIVRNVKKAKKCVENIKKKFKNSEGDLLIFEGDLSSYSSIIRVVFQILKGCKKIDLLVNNAGIGALKEKSVTIKEGTELVMASNYFGHFLLTINLLPLLRYSKGKVISITSFAYDMYDLDDDFCQRKKKYNGWKAYSNSKACQIIMTNKLSQLIHFTECSFIAVSPGIVNTPISETFSNNLMGKSINFVLAPIKNFFCKTFLLSPEKACDQIMSLAFFAPKKIFHGAYVSQRRIIQTNFKKKLENKIWIETFRELLMNTQIESRRLLRGPMTNDESILFIKRHPEIYLAYLEVDDLNFWEKTVILPNEEDLFIWLNESTDEQYLKEFEYTESNDEFNDTNSNYSSLESEWDNNYENIYDSLNLYNYPMNIEYYLKDCSEINSNSKFNEENKNHFIENTSNAIIEQTKNNDTLSKNGNKNACLMENEIKLNSQQSNNNIKSFDSTSSTEFDANNDVTRDEIKEFNNKKYFLNNTKDDTYEELINKRQNNGFKKSFKKRGSFIKRLIGNKKELMKETDRCIDNIECDVIKSSDDHINDIILNDNDGLSWSESLNGNVLNIDSSSFIENANFNEQEHSKREHLNEEVISNYDNSKITTDNVILNKKNEDRVLLNSLKRYSSSHKMVSDKKKNLINNNILTNLNEIDDCKISNGSFEYSLKNFYNINTNNKKEIKFYKKLCRDGIYTEDNFNKFFIINFKNKIFDFIKSAIETITVENINDFVTMERILRKNGFRYNVTSLNENICGVNERSGNILLSMIFKNYHEKIKNISNKHIYDNKFPSTVNNLKDIEEDKALNTLPSEPELIVYLNLDDDEGLNLGYCDSFSPNGIEYEYEDISSGNCYVRKTDENDSIYKAKYDMKLFLIYKVYKKIPLNKKFDSKKNTSQNGNEYEGDKKIKLQERNNEVNNFEDGILEWMNTADYKNKYLFNDEDEHLTDKEEDEFLKMIKNKKEDIGITKYNITEAGKEEDIKRKKRISFKDNILKKSNFIASIYNFHKKNNDNGKIYIENI</sequence>
<dbReference type="WBParaSite" id="SRAE_X000049200.1">
    <property type="protein sequence ID" value="SRAE_X000049200.1"/>
    <property type="gene ID" value="WBGene00266051"/>
</dbReference>
<dbReference type="InterPro" id="IPR002347">
    <property type="entry name" value="SDR_fam"/>
</dbReference>
<dbReference type="CTD" id="36383545"/>